<evidence type="ECO:0000256" key="5">
    <source>
        <dbReference type="SAM" id="Phobius"/>
    </source>
</evidence>
<dbReference type="eggNOG" id="COG0845">
    <property type="taxonomic scope" value="Bacteria"/>
</dbReference>
<sequence>MADRSSEEIERMLAGGKHRKRRWLWVVAVVALLGAGGAWFWLAGSEQSGGVSYVTEAVTRGDLTVTVTATGTVEPTTEVEVSSELSGTLASVEVDYNDTVEVGQVLARLDDTKFNAQVANAEAALAAAKAELLQAEATQREATELYDAQAELERRGVVNHSDFVGYVAARDRAVAAVQAAQASLTLAEANLALEKDDLEKTVIRSPIKGVVLDRDVSAGQIVAASLSAPTLFTLAEDLSKMQLLVDIDEADIGQVEVGNRASFTVDAYPGEIFPATITQVRYAPETTDDVVTYKGVLAVDNSQMLLRPGMTATATITVDEETGALLVPNAALRYAPPQVVEDTGNGAGGLVGLIMPSRPGSDSATATGKSVWVLRDGSPVEVAVTPGASNGKLTIITAGDLTEGDQVITDQRDGAQ</sequence>
<dbReference type="InterPro" id="IPR058625">
    <property type="entry name" value="MdtA-like_BSH"/>
</dbReference>
<evidence type="ECO:0000256" key="3">
    <source>
        <dbReference type="ARBA" id="ARBA00023054"/>
    </source>
</evidence>
<keyword evidence="5" id="KW-1133">Transmembrane helix</keyword>
<keyword evidence="3 4" id="KW-0175">Coiled coil</keyword>
<feature type="domain" description="Multidrug resistance protein MdtA-like barrel-sandwich hybrid" evidence="6">
    <location>
        <begin position="78"/>
        <end position="230"/>
    </location>
</feature>
<evidence type="ECO:0000313" key="9">
    <source>
        <dbReference type="Proteomes" id="UP000027432"/>
    </source>
</evidence>
<dbReference type="Gene3D" id="2.40.420.20">
    <property type="match status" value="1"/>
</dbReference>
<comment type="caution">
    <text evidence="8">The sequence shown here is derived from an EMBL/GenBank/DDBJ whole genome shotgun (WGS) entry which is preliminary data.</text>
</comment>
<dbReference type="InterPro" id="IPR058792">
    <property type="entry name" value="Beta-barrel_RND_2"/>
</dbReference>
<organism evidence="8 9">
    <name type="scientific">Thioclava pacifica DSM 10166</name>
    <dbReference type="NCBI Taxonomy" id="1353537"/>
    <lineage>
        <taxon>Bacteria</taxon>
        <taxon>Pseudomonadati</taxon>
        <taxon>Pseudomonadota</taxon>
        <taxon>Alphaproteobacteria</taxon>
        <taxon>Rhodobacterales</taxon>
        <taxon>Paracoccaceae</taxon>
        <taxon>Thioclava</taxon>
    </lineage>
</organism>
<dbReference type="GO" id="GO:0016020">
    <property type="term" value="C:membrane"/>
    <property type="evidence" value="ECO:0007669"/>
    <property type="project" value="InterPro"/>
</dbReference>
<dbReference type="PANTHER" id="PTHR32347:SF14">
    <property type="entry name" value="EFFLUX SYSTEM COMPONENT YKNX-RELATED"/>
    <property type="match status" value="1"/>
</dbReference>
<dbReference type="STRING" id="1353537.TP2_16355"/>
<dbReference type="Gene3D" id="1.10.287.470">
    <property type="entry name" value="Helix hairpin bin"/>
    <property type="match status" value="1"/>
</dbReference>
<feature type="domain" description="CusB-like beta-barrel" evidence="7">
    <location>
        <begin position="245"/>
        <end position="317"/>
    </location>
</feature>
<dbReference type="EMBL" id="AUND01000004">
    <property type="protein sequence ID" value="KEO55150.1"/>
    <property type="molecule type" value="Genomic_DNA"/>
</dbReference>
<dbReference type="SUPFAM" id="SSF111369">
    <property type="entry name" value="HlyD-like secretion proteins"/>
    <property type="match status" value="1"/>
</dbReference>
<reference evidence="8 9" key="1">
    <citation type="submission" date="2013-07" db="EMBL/GenBank/DDBJ databases">
        <title>Thioclava pacifica DSM 10166 Genome Sequencing.</title>
        <authorList>
            <person name="Lai Q."/>
            <person name="Shao Z."/>
        </authorList>
    </citation>
    <scope>NUCLEOTIDE SEQUENCE [LARGE SCALE GENOMIC DNA]</scope>
    <source>
        <strain evidence="8 9">DSM 10166</strain>
    </source>
</reference>
<feature type="transmembrane region" description="Helical" evidence="5">
    <location>
        <begin position="23"/>
        <end position="42"/>
    </location>
</feature>
<keyword evidence="9" id="KW-1185">Reference proteome</keyword>
<feature type="coiled-coil region" evidence="4">
    <location>
        <begin position="118"/>
        <end position="155"/>
    </location>
</feature>
<dbReference type="GO" id="GO:0030313">
    <property type="term" value="C:cell envelope"/>
    <property type="evidence" value="ECO:0007669"/>
    <property type="project" value="UniProtKB-SubCell"/>
</dbReference>
<dbReference type="NCBIfam" id="TIGR01730">
    <property type="entry name" value="RND_mfp"/>
    <property type="match status" value="1"/>
</dbReference>
<comment type="similarity">
    <text evidence="2">Belongs to the membrane fusion protein (MFP) (TC 8.A.1) family.</text>
</comment>
<keyword evidence="5" id="KW-0812">Transmembrane</keyword>
<keyword evidence="5" id="KW-0472">Membrane</keyword>
<dbReference type="InterPro" id="IPR006143">
    <property type="entry name" value="RND_pump_MFP"/>
</dbReference>
<dbReference type="RefSeq" id="WP_038074087.1">
    <property type="nucleotide sequence ID" value="NZ_AUND01000004.1"/>
</dbReference>
<dbReference type="GO" id="GO:0022857">
    <property type="term" value="F:transmembrane transporter activity"/>
    <property type="evidence" value="ECO:0007669"/>
    <property type="project" value="InterPro"/>
</dbReference>
<evidence type="ECO:0000256" key="4">
    <source>
        <dbReference type="SAM" id="Coils"/>
    </source>
</evidence>
<dbReference type="Pfam" id="PF25954">
    <property type="entry name" value="Beta-barrel_RND_2"/>
    <property type="match status" value="1"/>
</dbReference>
<evidence type="ECO:0000313" key="8">
    <source>
        <dbReference type="EMBL" id="KEO55150.1"/>
    </source>
</evidence>
<dbReference type="Proteomes" id="UP000027432">
    <property type="component" value="Unassembled WGS sequence"/>
</dbReference>
<dbReference type="Pfam" id="PF25917">
    <property type="entry name" value="BSH_RND"/>
    <property type="match status" value="1"/>
</dbReference>
<dbReference type="Gene3D" id="2.40.50.100">
    <property type="match status" value="1"/>
</dbReference>
<evidence type="ECO:0000256" key="2">
    <source>
        <dbReference type="ARBA" id="ARBA00009477"/>
    </source>
</evidence>
<evidence type="ECO:0000256" key="1">
    <source>
        <dbReference type="ARBA" id="ARBA00004196"/>
    </source>
</evidence>
<dbReference type="InterPro" id="IPR050465">
    <property type="entry name" value="UPF0194_transport"/>
</dbReference>
<name>A0A074JGZ3_9RHOB</name>
<accession>A0A074JGZ3</accession>
<comment type="subcellular location">
    <subcellularLocation>
        <location evidence="1">Cell envelope</location>
    </subcellularLocation>
</comment>
<dbReference type="PANTHER" id="PTHR32347">
    <property type="entry name" value="EFFLUX SYSTEM COMPONENT YKNX-RELATED"/>
    <property type="match status" value="1"/>
</dbReference>
<gene>
    <name evidence="8" type="ORF">TP2_16355</name>
</gene>
<dbReference type="AlphaFoldDB" id="A0A074JGZ3"/>
<evidence type="ECO:0000259" key="7">
    <source>
        <dbReference type="Pfam" id="PF25954"/>
    </source>
</evidence>
<evidence type="ECO:0000259" key="6">
    <source>
        <dbReference type="Pfam" id="PF25917"/>
    </source>
</evidence>
<dbReference type="OrthoDB" id="9791520at2"/>
<dbReference type="Gene3D" id="2.40.30.170">
    <property type="match status" value="1"/>
</dbReference>
<protein>
    <submittedName>
        <fullName evidence="8">Uncharacterized protein</fullName>
    </submittedName>
</protein>
<proteinExistence type="inferred from homology"/>